<protein>
    <submittedName>
        <fullName evidence="2">Uncharacterized protein</fullName>
    </submittedName>
</protein>
<keyword evidence="1" id="KW-0812">Transmembrane</keyword>
<reference evidence="2 3" key="1">
    <citation type="journal article" date="2018" name="Sci. Rep.">
        <title>Genomic signatures of local adaptation to the degree of environmental predictability in rotifers.</title>
        <authorList>
            <person name="Franch-Gras L."/>
            <person name="Hahn C."/>
            <person name="Garcia-Roger E.M."/>
            <person name="Carmona M.J."/>
            <person name="Serra M."/>
            <person name="Gomez A."/>
        </authorList>
    </citation>
    <scope>NUCLEOTIDE SEQUENCE [LARGE SCALE GENOMIC DNA]</scope>
    <source>
        <strain evidence="2">HYR1</strain>
    </source>
</reference>
<evidence type="ECO:0000313" key="2">
    <source>
        <dbReference type="EMBL" id="RNA02264.1"/>
    </source>
</evidence>
<dbReference type="EMBL" id="REGN01008953">
    <property type="protein sequence ID" value="RNA02264.1"/>
    <property type="molecule type" value="Genomic_DNA"/>
</dbReference>
<organism evidence="2 3">
    <name type="scientific">Brachionus plicatilis</name>
    <name type="common">Marine rotifer</name>
    <name type="synonym">Brachionus muelleri</name>
    <dbReference type="NCBI Taxonomy" id="10195"/>
    <lineage>
        <taxon>Eukaryota</taxon>
        <taxon>Metazoa</taxon>
        <taxon>Spiralia</taxon>
        <taxon>Gnathifera</taxon>
        <taxon>Rotifera</taxon>
        <taxon>Eurotatoria</taxon>
        <taxon>Monogononta</taxon>
        <taxon>Pseudotrocha</taxon>
        <taxon>Ploima</taxon>
        <taxon>Brachionidae</taxon>
        <taxon>Brachionus</taxon>
    </lineage>
</organism>
<keyword evidence="1" id="KW-0472">Membrane</keyword>
<gene>
    <name evidence="2" type="ORF">BpHYR1_048987</name>
</gene>
<feature type="transmembrane region" description="Helical" evidence="1">
    <location>
        <begin position="20"/>
        <end position="42"/>
    </location>
</feature>
<accession>A0A3M7PTG8</accession>
<proteinExistence type="predicted"/>
<dbReference type="Proteomes" id="UP000276133">
    <property type="component" value="Unassembled WGS sequence"/>
</dbReference>
<sequence>MLWKNPIAAKKEEKFLNFYLIFYNDIFKLFSQVRFIITVLNLKKKNKIQNLSEEFCKKKINKYTKKDLKKKNKIQNLSEELN</sequence>
<evidence type="ECO:0000256" key="1">
    <source>
        <dbReference type="SAM" id="Phobius"/>
    </source>
</evidence>
<evidence type="ECO:0000313" key="3">
    <source>
        <dbReference type="Proteomes" id="UP000276133"/>
    </source>
</evidence>
<dbReference type="AlphaFoldDB" id="A0A3M7PTG8"/>
<keyword evidence="3" id="KW-1185">Reference proteome</keyword>
<name>A0A3M7PTG8_BRAPC</name>
<keyword evidence="1" id="KW-1133">Transmembrane helix</keyword>
<comment type="caution">
    <text evidence="2">The sequence shown here is derived from an EMBL/GenBank/DDBJ whole genome shotgun (WGS) entry which is preliminary data.</text>
</comment>